<dbReference type="GO" id="GO:0004066">
    <property type="term" value="F:asparagine synthase (glutamine-hydrolyzing) activity"/>
    <property type="evidence" value="ECO:0007669"/>
    <property type="project" value="UniProtKB-EC"/>
</dbReference>
<dbReference type="InterPro" id="IPR006426">
    <property type="entry name" value="Asn_synth_AEB"/>
</dbReference>
<name>A0A6C0J216_9ZZZZ</name>
<evidence type="ECO:0000256" key="5">
    <source>
        <dbReference type="ARBA" id="ARBA00022741"/>
    </source>
</evidence>
<protein>
    <recommendedName>
        <fullName evidence="2">asparagine synthase (glutamine-hydrolyzing)</fullName>
        <ecNumber evidence="2">6.3.5.4</ecNumber>
    </recommendedName>
    <alternativeName>
        <fullName evidence="8">Glutamine-dependent asparagine synthetase</fullName>
    </alternativeName>
</protein>
<dbReference type="CDD" id="cd01991">
    <property type="entry name" value="Asn_synthase_B_C"/>
    <property type="match status" value="1"/>
</dbReference>
<keyword evidence="3" id="KW-0436">Ligase</keyword>
<dbReference type="InterPro" id="IPR017932">
    <property type="entry name" value="GATase_2_dom"/>
</dbReference>
<dbReference type="Pfam" id="PF13537">
    <property type="entry name" value="GATase_7"/>
    <property type="match status" value="1"/>
</dbReference>
<proteinExistence type="predicted"/>
<comment type="catalytic activity">
    <reaction evidence="9">
        <text>L-aspartate + L-glutamine + ATP + H2O = L-asparagine + L-glutamate + AMP + diphosphate + H(+)</text>
        <dbReference type="Rhea" id="RHEA:12228"/>
        <dbReference type="ChEBI" id="CHEBI:15377"/>
        <dbReference type="ChEBI" id="CHEBI:15378"/>
        <dbReference type="ChEBI" id="CHEBI:29985"/>
        <dbReference type="ChEBI" id="CHEBI:29991"/>
        <dbReference type="ChEBI" id="CHEBI:30616"/>
        <dbReference type="ChEBI" id="CHEBI:33019"/>
        <dbReference type="ChEBI" id="CHEBI:58048"/>
        <dbReference type="ChEBI" id="CHEBI:58359"/>
        <dbReference type="ChEBI" id="CHEBI:456215"/>
        <dbReference type="EC" id="6.3.5.4"/>
    </reaction>
</comment>
<accession>A0A6C0J216</accession>
<evidence type="ECO:0000256" key="9">
    <source>
        <dbReference type="ARBA" id="ARBA00048741"/>
    </source>
</evidence>
<evidence type="ECO:0000256" key="8">
    <source>
        <dbReference type="ARBA" id="ARBA00030234"/>
    </source>
</evidence>
<evidence type="ECO:0000313" key="11">
    <source>
        <dbReference type="EMBL" id="QHT99352.1"/>
    </source>
</evidence>
<dbReference type="AlphaFoldDB" id="A0A6C0J216"/>
<organism evidence="11">
    <name type="scientific">viral metagenome</name>
    <dbReference type="NCBI Taxonomy" id="1070528"/>
    <lineage>
        <taxon>unclassified sequences</taxon>
        <taxon>metagenomes</taxon>
        <taxon>organismal metagenomes</taxon>
    </lineage>
</organism>
<dbReference type="Pfam" id="PF00733">
    <property type="entry name" value="Asn_synthase"/>
    <property type="match status" value="2"/>
</dbReference>
<dbReference type="SUPFAM" id="SSF52402">
    <property type="entry name" value="Adenine nucleotide alpha hydrolases-like"/>
    <property type="match status" value="1"/>
</dbReference>
<keyword evidence="7" id="KW-0061">Asparagine biosynthesis</keyword>
<dbReference type="PIRSF" id="PIRSF001589">
    <property type="entry name" value="Asn_synthetase_glu-h"/>
    <property type="match status" value="1"/>
</dbReference>
<dbReference type="GO" id="GO:0006529">
    <property type="term" value="P:asparagine biosynthetic process"/>
    <property type="evidence" value="ECO:0007669"/>
    <property type="project" value="UniProtKB-KW"/>
</dbReference>
<dbReference type="InterPro" id="IPR001962">
    <property type="entry name" value="Asn_synthase"/>
</dbReference>
<dbReference type="PANTHER" id="PTHR11772">
    <property type="entry name" value="ASPARAGINE SYNTHETASE"/>
    <property type="match status" value="1"/>
</dbReference>
<dbReference type="InterPro" id="IPR029055">
    <property type="entry name" value="Ntn_hydrolases_N"/>
</dbReference>
<keyword evidence="5" id="KW-0547">Nucleotide-binding</keyword>
<dbReference type="GO" id="GO:0005524">
    <property type="term" value="F:ATP binding"/>
    <property type="evidence" value="ECO:0007669"/>
    <property type="project" value="UniProtKB-KW"/>
</dbReference>
<evidence type="ECO:0000259" key="10">
    <source>
        <dbReference type="PROSITE" id="PS51278"/>
    </source>
</evidence>
<evidence type="ECO:0000256" key="7">
    <source>
        <dbReference type="ARBA" id="ARBA00022888"/>
    </source>
</evidence>
<evidence type="ECO:0000256" key="4">
    <source>
        <dbReference type="ARBA" id="ARBA00022605"/>
    </source>
</evidence>
<dbReference type="EC" id="6.3.5.4" evidence="2"/>
<dbReference type="GO" id="GO:0005829">
    <property type="term" value="C:cytosol"/>
    <property type="evidence" value="ECO:0007669"/>
    <property type="project" value="TreeGrafter"/>
</dbReference>
<feature type="domain" description="Glutamine amidotransferase type-2" evidence="10">
    <location>
        <begin position="2"/>
        <end position="202"/>
    </location>
</feature>
<dbReference type="InterPro" id="IPR014729">
    <property type="entry name" value="Rossmann-like_a/b/a_fold"/>
</dbReference>
<reference evidence="11" key="1">
    <citation type="journal article" date="2020" name="Nature">
        <title>Giant virus diversity and host interactions through global metagenomics.</title>
        <authorList>
            <person name="Schulz F."/>
            <person name="Roux S."/>
            <person name="Paez-Espino D."/>
            <person name="Jungbluth S."/>
            <person name="Walsh D.A."/>
            <person name="Denef V.J."/>
            <person name="McMahon K.D."/>
            <person name="Konstantinidis K.T."/>
            <person name="Eloe-Fadrosh E.A."/>
            <person name="Kyrpides N.C."/>
            <person name="Woyke T."/>
        </authorList>
    </citation>
    <scope>NUCLEOTIDE SEQUENCE</scope>
    <source>
        <strain evidence="11">GVMAG-M-3300025699-48</strain>
    </source>
</reference>
<keyword evidence="6" id="KW-0067">ATP-binding</keyword>
<dbReference type="SUPFAM" id="SSF56235">
    <property type="entry name" value="N-terminal nucleophile aminohydrolases (Ntn hydrolases)"/>
    <property type="match status" value="1"/>
</dbReference>
<evidence type="ECO:0000256" key="6">
    <source>
        <dbReference type="ARBA" id="ARBA00022840"/>
    </source>
</evidence>
<dbReference type="Gene3D" id="3.60.20.10">
    <property type="entry name" value="Glutamine Phosphoribosylpyrophosphate, subunit 1, domain 1"/>
    <property type="match status" value="1"/>
</dbReference>
<evidence type="ECO:0000256" key="1">
    <source>
        <dbReference type="ARBA" id="ARBA00005187"/>
    </source>
</evidence>
<evidence type="ECO:0000256" key="3">
    <source>
        <dbReference type="ARBA" id="ARBA00022598"/>
    </source>
</evidence>
<dbReference type="InterPro" id="IPR050795">
    <property type="entry name" value="Asn_Synthetase"/>
</dbReference>
<dbReference type="Gene3D" id="3.40.50.620">
    <property type="entry name" value="HUPs"/>
    <property type="match status" value="1"/>
</dbReference>
<evidence type="ECO:0000256" key="2">
    <source>
        <dbReference type="ARBA" id="ARBA00012737"/>
    </source>
</evidence>
<sequence>MCGIFTLLNNYNSLPRNYVYDQFKKGQHRGPEDSIMEEVMIKATFGFHRLAINGIDKGSNQPLRINNITLICNGEIYNYKELYKIMSDVKPETNSDCEVIIHLYIKYGIEHTLQMLDGVFAFCLLDTRDCFHKSKLFIARDPYGVRPMYIMNYTKKKNDSIYGISSELKQLTGMCDTLNKQTINKCQIQHFKPGTYGVFELLFSVNTWKYIDNYVYHKPGFTSCINRDITQNDCIYNIQKYLKLAVEKRCSTTDRPIACLLSGGLDSSLITAIVNEYHKNNNLPTIETYSIGLENSEDLKYSRIVANYLATKHTEIVVSEKDYLDAIPHVIKDIESYDTTTVRASIGNWLLGKYISQNSEAKVIFNGDGSDELLGGYLYVGHANNLIEFDKECRRLLTDIHKFDVLRSDKCISSHGLEPRTPFLDREFVQYYLTIPFELRYHTLQNNVEKYLLRTAFDEKYILNNNKQPLLPSNILWRRKEAFSDGVSTQNRSLYKIIEEYTNMHIETNLYSSYIFKEDIQKTVEDIVNNHTDFDNINNHLIPQTTEQLYYRSIFEKHYNGYGKIVPYFWMPKYVDADDSSARTLSIYQNSITL</sequence>
<keyword evidence="4" id="KW-0028">Amino-acid biosynthesis</keyword>
<dbReference type="NCBIfam" id="TIGR01536">
    <property type="entry name" value="asn_synth_AEB"/>
    <property type="match status" value="1"/>
</dbReference>
<dbReference type="EMBL" id="MN740307">
    <property type="protein sequence ID" value="QHT99352.1"/>
    <property type="molecule type" value="Genomic_DNA"/>
</dbReference>
<dbReference type="PANTHER" id="PTHR11772:SF23">
    <property type="entry name" value="ASPARAGINE SYNTHETASE [GLUTAMINE-HYDROLYZING]"/>
    <property type="match status" value="1"/>
</dbReference>
<comment type="pathway">
    <text evidence="1">Amino-acid biosynthesis; L-asparagine biosynthesis; L-asparagine from L-aspartate (L-Gln route): step 1/1.</text>
</comment>
<dbReference type="PROSITE" id="PS51278">
    <property type="entry name" value="GATASE_TYPE_2"/>
    <property type="match status" value="1"/>
</dbReference>